<comment type="caution">
    <text evidence="2">The sequence shown here is derived from an EMBL/GenBank/DDBJ whole genome shotgun (WGS) entry which is preliminary data.</text>
</comment>
<feature type="region of interest" description="Disordered" evidence="1">
    <location>
        <begin position="1"/>
        <end position="115"/>
    </location>
</feature>
<gene>
    <name evidence="2" type="ORF">PVAR5_5080</name>
</gene>
<organism evidence="2 3">
    <name type="scientific">Byssochlamys spectabilis (strain No. 5 / NBRC 109023)</name>
    <name type="common">Paecilomyces variotii</name>
    <dbReference type="NCBI Taxonomy" id="1356009"/>
    <lineage>
        <taxon>Eukaryota</taxon>
        <taxon>Fungi</taxon>
        <taxon>Dikarya</taxon>
        <taxon>Ascomycota</taxon>
        <taxon>Pezizomycotina</taxon>
        <taxon>Eurotiomycetes</taxon>
        <taxon>Eurotiomycetidae</taxon>
        <taxon>Eurotiales</taxon>
        <taxon>Thermoascaceae</taxon>
        <taxon>Paecilomyces</taxon>
    </lineage>
</organism>
<proteinExistence type="predicted"/>
<protein>
    <recommendedName>
        <fullName evidence="4">Conidiation-specific expression protein</fullName>
    </recommendedName>
</protein>
<dbReference type="HOGENOM" id="CLU_152048_0_0_1"/>
<name>V5G366_BYSSN</name>
<dbReference type="eggNOG" id="ENOG502T0UQ">
    <property type="taxonomic scope" value="Eukaryota"/>
</dbReference>
<reference evidence="3" key="1">
    <citation type="journal article" date="2014" name="Genome Announc.">
        <title>Draft genome sequence of the formaldehyde-resistant fungus Byssochlamys spectabilis No. 5 (anamorph Paecilomyces variotii No. 5) (NBRC109023).</title>
        <authorList>
            <person name="Oka T."/>
            <person name="Ekino K."/>
            <person name="Fukuda K."/>
            <person name="Nomura Y."/>
        </authorList>
    </citation>
    <scope>NUCLEOTIDE SEQUENCE [LARGE SCALE GENOMIC DNA]</scope>
    <source>
        <strain evidence="3">No. 5 / NBRC 109023</strain>
    </source>
</reference>
<feature type="compositionally biased region" description="Low complexity" evidence="1">
    <location>
        <begin position="14"/>
        <end position="26"/>
    </location>
</feature>
<dbReference type="AlphaFoldDB" id="V5G366"/>
<dbReference type="OrthoDB" id="4158609at2759"/>
<evidence type="ECO:0008006" key="4">
    <source>
        <dbReference type="Google" id="ProtNLM"/>
    </source>
</evidence>
<evidence type="ECO:0000313" key="3">
    <source>
        <dbReference type="Proteomes" id="UP000018001"/>
    </source>
</evidence>
<dbReference type="EMBL" id="BAUL01000165">
    <property type="protein sequence ID" value="GAD96426.1"/>
    <property type="molecule type" value="Genomic_DNA"/>
</dbReference>
<keyword evidence="3" id="KW-1185">Reference proteome</keyword>
<dbReference type="InParanoid" id="V5G366"/>
<sequence>MDNNQKSDAMADASSTSNITPSSSSPPRRHWNGAPGDRHEHHNVWLNGGVKGPATTAPWKLDPPAEGTQRRTSDASTSSNSSNRRKSSTPGLFANLTTIKRDSPDPASAARRQSFNDQIAKGGVFSNWWNGYTRGP</sequence>
<accession>V5G366</accession>
<dbReference type="Proteomes" id="UP000018001">
    <property type="component" value="Unassembled WGS sequence"/>
</dbReference>
<evidence type="ECO:0000256" key="1">
    <source>
        <dbReference type="SAM" id="MobiDB-lite"/>
    </source>
</evidence>
<evidence type="ECO:0000313" key="2">
    <source>
        <dbReference type="EMBL" id="GAD96426.1"/>
    </source>
</evidence>